<dbReference type="GeneID" id="9059223"/>
<dbReference type="Proteomes" id="UP000007800">
    <property type="component" value="Unassembled WGS sequence"/>
</dbReference>
<keyword evidence="5" id="KW-1185">Reference proteome</keyword>
<protein>
    <recommendedName>
        <fullName evidence="3">RNase III domain-containing protein</fullName>
    </recommendedName>
</protein>
<dbReference type="PANTHER" id="PTHR14950">
    <property type="entry name" value="DICER-RELATED"/>
    <property type="match status" value="1"/>
</dbReference>
<dbReference type="GO" id="GO:0006396">
    <property type="term" value="P:RNA processing"/>
    <property type="evidence" value="ECO:0007669"/>
    <property type="project" value="InterPro"/>
</dbReference>
<dbReference type="InterPro" id="IPR036389">
    <property type="entry name" value="RNase_III_sf"/>
</dbReference>
<dbReference type="RefSeq" id="XP_002782038.1">
    <property type="nucleotide sequence ID" value="XM_002781992.1"/>
</dbReference>
<dbReference type="PANTHER" id="PTHR14950:SF37">
    <property type="entry name" value="ENDORIBONUCLEASE DICER"/>
    <property type="match status" value="1"/>
</dbReference>
<dbReference type="OMA" id="GWRAGMN"/>
<accession>C5KNW0</accession>
<evidence type="ECO:0000313" key="4">
    <source>
        <dbReference type="EMBL" id="EER13833.1"/>
    </source>
</evidence>
<dbReference type="GO" id="GO:0004525">
    <property type="term" value="F:ribonuclease III activity"/>
    <property type="evidence" value="ECO:0007669"/>
    <property type="project" value="InterPro"/>
</dbReference>
<dbReference type="OrthoDB" id="416741at2759"/>
<feature type="domain" description="RNase III" evidence="3">
    <location>
        <begin position="253"/>
        <end position="382"/>
    </location>
</feature>
<name>C5KNW0_PERM5</name>
<reference evidence="4 5" key="1">
    <citation type="submission" date="2008-07" db="EMBL/GenBank/DDBJ databases">
        <authorList>
            <person name="El-Sayed N."/>
            <person name="Caler E."/>
            <person name="Inman J."/>
            <person name="Amedeo P."/>
            <person name="Hass B."/>
            <person name="Wortman J."/>
        </authorList>
    </citation>
    <scope>NUCLEOTIDE SEQUENCE [LARGE SCALE GENOMIC DNA]</scope>
    <source>
        <strain evidence="5">ATCC 50983 / TXsc</strain>
    </source>
</reference>
<dbReference type="SMART" id="SM00535">
    <property type="entry name" value="RIBOc"/>
    <property type="match status" value="1"/>
</dbReference>
<dbReference type="Gene3D" id="1.10.1520.10">
    <property type="entry name" value="Ribonuclease III domain"/>
    <property type="match status" value="2"/>
</dbReference>
<dbReference type="InParanoid" id="C5KNW0"/>
<evidence type="ECO:0000313" key="5">
    <source>
        <dbReference type="Proteomes" id="UP000007800"/>
    </source>
</evidence>
<evidence type="ECO:0000256" key="1">
    <source>
        <dbReference type="ARBA" id="ARBA00022801"/>
    </source>
</evidence>
<organism evidence="5">
    <name type="scientific">Perkinsus marinus (strain ATCC 50983 / TXsc)</name>
    <dbReference type="NCBI Taxonomy" id="423536"/>
    <lineage>
        <taxon>Eukaryota</taxon>
        <taxon>Sar</taxon>
        <taxon>Alveolata</taxon>
        <taxon>Perkinsozoa</taxon>
        <taxon>Perkinsea</taxon>
        <taxon>Perkinsida</taxon>
        <taxon>Perkinsidae</taxon>
        <taxon>Perkinsus</taxon>
    </lineage>
</organism>
<feature type="region of interest" description="Disordered" evidence="2">
    <location>
        <begin position="407"/>
        <end position="452"/>
    </location>
</feature>
<dbReference type="InterPro" id="IPR000999">
    <property type="entry name" value="RNase_III_dom"/>
</dbReference>
<keyword evidence="1" id="KW-0378">Hydrolase</keyword>
<evidence type="ECO:0000259" key="3">
    <source>
        <dbReference type="PROSITE" id="PS50142"/>
    </source>
</evidence>
<dbReference type="EMBL" id="GG674863">
    <property type="protein sequence ID" value="EER13833.1"/>
    <property type="molecule type" value="Genomic_DNA"/>
</dbReference>
<gene>
    <name evidence="4" type="ORF">Pmar_PMAR016534</name>
</gene>
<dbReference type="PROSITE" id="PS50142">
    <property type="entry name" value="RNASE_3_2"/>
    <property type="match status" value="1"/>
</dbReference>
<dbReference type="SUPFAM" id="SSF69065">
    <property type="entry name" value="RNase III domain-like"/>
    <property type="match status" value="1"/>
</dbReference>
<dbReference type="AlphaFoldDB" id="C5KNW0"/>
<feature type="compositionally biased region" description="Basic residues" evidence="2">
    <location>
        <begin position="425"/>
        <end position="435"/>
    </location>
</feature>
<proteinExistence type="predicted"/>
<dbReference type="Pfam" id="PF14622">
    <property type="entry name" value="Ribonucleas_3_3"/>
    <property type="match status" value="1"/>
</dbReference>
<sequence length="452" mass="49533">MVEMARILDAFQDDPRLLVEIGLTVSELARVEASPLSRTLAAVPLHLLFEALTPKQCEMMIDSEKHEPLGCALLEILASEYVWADQFDEGEAALEGKLTEERQAYVLRERVAYRGLMSTVCSAMQWRDQQSSPLPGYQVAEGAAQPVVEGAARDRTTAFLNALRTSTTSLVGVVFGEAGWRAGMALLRRLELIPEDEVGELVPHSAVGGRAEVEAMGLPQDIPPMVRDYLLRPPVTYDTLLIANGLNVPPIGGYEFRRHPWLLMEAFTHASVAAVSPSYSNERLEWIGDAVLGAVVWSKLYEEGRATLSSFIDYTCNFHLARVAVLKLGAQNRINVLSVALQSAIGRYVRELHHDEQPVPKGPKALADCVEAIIGAIWLDAGGSTGEGWDAAARFIRDNVFSLELAERRPAPRGGPGDDGPPEGRRRRRARRRRIPGLQADDSGGQTPSTLK</sequence>
<dbReference type="CDD" id="cd00593">
    <property type="entry name" value="RIBOc"/>
    <property type="match status" value="1"/>
</dbReference>
<evidence type="ECO:0000256" key="2">
    <source>
        <dbReference type="SAM" id="MobiDB-lite"/>
    </source>
</evidence>